<feature type="domain" description="N-acetyltransferase" evidence="1">
    <location>
        <begin position="2"/>
        <end position="151"/>
    </location>
</feature>
<dbReference type="Pfam" id="PF00583">
    <property type="entry name" value="Acetyltransf_1"/>
    <property type="match status" value="1"/>
</dbReference>
<dbReference type="AlphaFoldDB" id="R0JY66"/>
<dbReference type="OrthoDB" id="41532at2759"/>
<dbReference type="Gene3D" id="3.40.630.30">
    <property type="match status" value="1"/>
</dbReference>
<evidence type="ECO:0000259" key="1">
    <source>
        <dbReference type="PROSITE" id="PS51186"/>
    </source>
</evidence>
<dbReference type="GO" id="GO:0016747">
    <property type="term" value="F:acyltransferase activity, transferring groups other than amino-acyl groups"/>
    <property type="evidence" value="ECO:0007669"/>
    <property type="project" value="InterPro"/>
</dbReference>
<dbReference type="InterPro" id="IPR016181">
    <property type="entry name" value="Acyl_CoA_acyltransferase"/>
</dbReference>
<dbReference type="HOGENOM" id="CLU_013985_9_0_1"/>
<dbReference type="Proteomes" id="UP000016935">
    <property type="component" value="Unassembled WGS sequence"/>
</dbReference>
<dbReference type="PANTHER" id="PTHR47542:SF2">
    <property type="entry name" value="ACYL-COA N-ACYLTRANSFERASES (NAT) SUPERFAMILY PROTEIN"/>
    <property type="match status" value="1"/>
</dbReference>
<reference evidence="2 3" key="2">
    <citation type="journal article" date="2013" name="PLoS Genet.">
        <title>Comparative genome structure, secondary metabolite, and effector coding capacity across Cochliobolus pathogens.</title>
        <authorList>
            <person name="Condon B.J."/>
            <person name="Leng Y."/>
            <person name="Wu D."/>
            <person name="Bushley K.E."/>
            <person name="Ohm R.A."/>
            <person name="Otillar R."/>
            <person name="Martin J."/>
            <person name="Schackwitz W."/>
            <person name="Grimwood J."/>
            <person name="MohdZainudin N."/>
            <person name="Xue C."/>
            <person name="Wang R."/>
            <person name="Manning V.A."/>
            <person name="Dhillon B."/>
            <person name="Tu Z.J."/>
            <person name="Steffenson B.J."/>
            <person name="Salamov A."/>
            <person name="Sun H."/>
            <person name="Lowry S."/>
            <person name="LaButti K."/>
            <person name="Han J."/>
            <person name="Copeland A."/>
            <person name="Lindquist E."/>
            <person name="Barry K."/>
            <person name="Schmutz J."/>
            <person name="Baker S.E."/>
            <person name="Ciuffetti L.M."/>
            <person name="Grigoriev I.V."/>
            <person name="Zhong S."/>
            <person name="Turgeon B.G."/>
        </authorList>
    </citation>
    <scope>NUCLEOTIDE SEQUENCE [LARGE SCALE GENOMIC DNA]</scope>
    <source>
        <strain evidence="3">28A</strain>
    </source>
</reference>
<organism evidence="2 3">
    <name type="scientific">Exserohilum turcicum (strain 28A)</name>
    <name type="common">Northern leaf blight fungus</name>
    <name type="synonym">Setosphaeria turcica</name>
    <dbReference type="NCBI Taxonomy" id="671987"/>
    <lineage>
        <taxon>Eukaryota</taxon>
        <taxon>Fungi</taxon>
        <taxon>Dikarya</taxon>
        <taxon>Ascomycota</taxon>
        <taxon>Pezizomycotina</taxon>
        <taxon>Dothideomycetes</taxon>
        <taxon>Pleosporomycetidae</taxon>
        <taxon>Pleosporales</taxon>
        <taxon>Pleosporineae</taxon>
        <taxon>Pleosporaceae</taxon>
        <taxon>Exserohilum</taxon>
    </lineage>
</organism>
<dbReference type="PANTHER" id="PTHR47542">
    <property type="entry name" value="ACYL-COA N-ACYLTRANSFERASES (NAT) SUPERFAMILY PROTEIN"/>
    <property type="match status" value="1"/>
</dbReference>
<dbReference type="eggNOG" id="KOG3139">
    <property type="taxonomic scope" value="Eukaryota"/>
</dbReference>
<dbReference type="SUPFAM" id="SSF55729">
    <property type="entry name" value="Acyl-CoA N-acyltransferases (Nat)"/>
    <property type="match status" value="1"/>
</dbReference>
<dbReference type="EMBL" id="KB908877">
    <property type="protein sequence ID" value="EOA81162.1"/>
    <property type="molecule type" value="Genomic_DNA"/>
</dbReference>
<dbReference type="GeneID" id="19397789"/>
<gene>
    <name evidence="2" type="ORF">SETTUDRAFT_158097</name>
</gene>
<keyword evidence="3" id="KW-1185">Reference proteome</keyword>
<accession>R0JY66</accession>
<sequence>MRDFSSYQPKLRPALADKVAKLEKKIFPAIEHFNYDVELKKKNTGLLLVFKEDDAEKLVAYLVYQRMKRLAWLHKLCVVEQERGKGIAKALIHSFRASMEKGGCDTIFLWVDESRQPARALYTACGFQQSERRPHYYGPGRNALKLELAIVE</sequence>
<protein>
    <recommendedName>
        <fullName evidence="1">N-acetyltransferase domain-containing protein</fullName>
    </recommendedName>
</protein>
<evidence type="ECO:0000313" key="3">
    <source>
        <dbReference type="Proteomes" id="UP000016935"/>
    </source>
</evidence>
<proteinExistence type="predicted"/>
<dbReference type="InterPro" id="IPR000182">
    <property type="entry name" value="GNAT_dom"/>
</dbReference>
<dbReference type="RefSeq" id="XP_008031671.1">
    <property type="nucleotide sequence ID" value="XM_008033480.1"/>
</dbReference>
<evidence type="ECO:0000313" key="2">
    <source>
        <dbReference type="EMBL" id="EOA81162.1"/>
    </source>
</evidence>
<dbReference type="STRING" id="671987.R0JY66"/>
<dbReference type="CDD" id="cd04301">
    <property type="entry name" value="NAT_SF"/>
    <property type="match status" value="1"/>
</dbReference>
<dbReference type="PROSITE" id="PS51186">
    <property type="entry name" value="GNAT"/>
    <property type="match status" value="1"/>
</dbReference>
<name>R0JY66_EXST2</name>
<reference evidence="2 3" key="1">
    <citation type="journal article" date="2012" name="PLoS Pathog.">
        <title>Diverse lifestyles and strategies of plant pathogenesis encoded in the genomes of eighteen Dothideomycetes fungi.</title>
        <authorList>
            <person name="Ohm R.A."/>
            <person name="Feau N."/>
            <person name="Henrissat B."/>
            <person name="Schoch C.L."/>
            <person name="Horwitz B.A."/>
            <person name="Barry K.W."/>
            <person name="Condon B.J."/>
            <person name="Copeland A.C."/>
            <person name="Dhillon B."/>
            <person name="Glaser F."/>
            <person name="Hesse C.N."/>
            <person name="Kosti I."/>
            <person name="LaButti K."/>
            <person name="Lindquist E.A."/>
            <person name="Lucas S."/>
            <person name="Salamov A.A."/>
            <person name="Bradshaw R.E."/>
            <person name="Ciuffetti L."/>
            <person name="Hamelin R.C."/>
            <person name="Kema G.H.J."/>
            <person name="Lawrence C."/>
            <person name="Scott J.A."/>
            <person name="Spatafora J.W."/>
            <person name="Turgeon B.G."/>
            <person name="de Wit P.J.G.M."/>
            <person name="Zhong S."/>
            <person name="Goodwin S.B."/>
            <person name="Grigoriev I.V."/>
        </authorList>
    </citation>
    <scope>NUCLEOTIDE SEQUENCE [LARGE SCALE GENOMIC DNA]</scope>
    <source>
        <strain evidence="3">28A</strain>
    </source>
</reference>